<keyword evidence="15" id="KW-1185">Reference proteome</keyword>
<evidence type="ECO:0000259" key="13">
    <source>
        <dbReference type="PROSITE" id="PS50909"/>
    </source>
</evidence>
<dbReference type="GeneID" id="136804589"/>
<dbReference type="InterPro" id="IPR008152">
    <property type="entry name" value="Clathrin_a/b/g-adaptin_app_Ig"/>
</dbReference>
<dbReference type="SUPFAM" id="SSF89009">
    <property type="entry name" value="GAT-like domain"/>
    <property type="match status" value="1"/>
</dbReference>
<dbReference type="EnsemblMetazoa" id="CLYHEMT015932.1">
    <property type="protein sequence ID" value="CLYHEMP015932.1"/>
    <property type="gene ID" value="CLYHEMG015932"/>
</dbReference>
<evidence type="ECO:0008006" key="16">
    <source>
        <dbReference type="Google" id="ProtNLM"/>
    </source>
</evidence>
<dbReference type="InterPro" id="IPR041198">
    <property type="entry name" value="GGA_N-GAT"/>
</dbReference>
<dbReference type="CDD" id="cd14234">
    <property type="entry name" value="GAT_GGA_meta"/>
    <property type="match status" value="1"/>
</dbReference>
<feature type="region of interest" description="Disordered" evidence="10">
    <location>
        <begin position="472"/>
        <end position="502"/>
    </location>
</feature>
<feature type="region of interest" description="Disordered" evidence="10">
    <location>
        <begin position="432"/>
        <end position="452"/>
    </location>
</feature>
<dbReference type="InterPro" id="IPR008153">
    <property type="entry name" value="GAE_dom"/>
</dbReference>
<dbReference type="GO" id="GO:0043130">
    <property type="term" value="F:ubiquitin binding"/>
    <property type="evidence" value="ECO:0007669"/>
    <property type="project" value="InterPro"/>
</dbReference>
<evidence type="ECO:0000256" key="1">
    <source>
        <dbReference type="ARBA" id="ARBA00004150"/>
    </source>
</evidence>
<dbReference type="InterPro" id="IPR027422">
    <property type="entry name" value="GGA1-3"/>
</dbReference>
<feature type="region of interest" description="Disordered" evidence="10">
    <location>
        <begin position="539"/>
        <end position="564"/>
    </location>
</feature>
<dbReference type="Gene3D" id="2.60.40.1230">
    <property type="match status" value="1"/>
</dbReference>
<keyword evidence="9" id="KW-0472">Membrane</keyword>
<dbReference type="GO" id="GO:0005802">
    <property type="term" value="C:trans-Golgi network"/>
    <property type="evidence" value="ECO:0007669"/>
    <property type="project" value="InterPro"/>
</dbReference>
<evidence type="ECO:0000256" key="5">
    <source>
        <dbReference type="ARBA" id="ARBA00022753"/>
    </source>
</evidence>
<dbReference type="GO" id="GO:0006886">
    <property type="term" value="P:intracellular protein transport"/>
    <property type="evidence" value="ECO:0007669"/>
    <property type="project" value="InterPro"/>
</dbReference>
<dbReference type="PROSITE" id="PS50179">
    <property type="entry name" value="VHS"/>
    <property type="match status" value="1"/>
</dbReference>
<dbReference type="GO" id="GO:0031267">
    <property type="term" value="F:small GTPase binding"/>
    <property type="evidence" value="ECO:0007669"/>
    <property type="project" value="InterPro"/>
</dbReference>
<evidence type="ECO:0000256" key="9">
    <source>
        <dbReference type="ARBA" id="ARBA00023136"/>
    </source>
</evidence>
<dbReference type="SUPFAM" id="SSF48464">
    <property type="entry name" value="ENTH/VHS domain"/>
    <property type="match status" value="1"/>
</dbReference>
<evidence type="ECO:0000256" key="4">
    <source>
        <dbReference type="ARBA" id="ARBA00022448"/>
    </source>
</evidence>
<organism evidence="14 15">
    <name type="scientific">Clytia hemisphaerica</name>
    <dbReference type="NCBI Taxonomy" id="252671"/>
    <lineage>
        <taxon>Eukaryota</taxon>
        <taxon>Metazoa</taxon>
        <taxon>Cnidaria</taxon>
        <taxon>Hydrozoa</taxon>
        <taxon>Hydroidolina</taxon>
        <taxon>Leptothecata</taxon>
        <taxon>Obeliida</taxon>
        <taxon>Clytiidae</taxon>
        <taxon>Clytia</taxon>
    </lineage>
</organism>
<evidence type="ECO:0000313" key="14">
    <source>
        <dbReference type="EnsemblMetazoa" id="CLYHEMP015932.1"/>
    </source>
</evidence>
<dbReference type="Gene3D" id="1.25.40.90">
    <property type="match status" value="1"/>
</dbReference>
<sequence length="718" mass="78534">MAAEPLTIEELIDRATDINNHGSSVEAAQRVANQVNKEIGGCNTAVRCLIQRLQLHQEVVTLQTLMVAESCVQNCGSKFHSEIGKYKFINELIKLLSPKYDGDITPPAVKERVKELLFSWYCGLPQEKKIAEAYKMLKQQGIIKHDPVDPTRTKPQSYKEQKSVIEDDDSSQLLATLLASNDPEDLHSANKLIKSMVKQEEDRLDRVCKRVQDLETVSNNVKLLDEMLQKFDSSPSAVHDDLELMHDLYESCLKLRPELFSLASKSLDDKDDSMAEILSANDELTRVIDSYKEKILLQKGPSKANKPFNVPNDTNSSALLDLGLDGPVSGASNDTNTLTNENAGNSLLDEQFKLLGIDSPAPSTTSQQQPPMHNVGLVNQLSQSTWQTQQQQQPYGAFPAQQPMFQTPAPPMQTSQQLIGALRPMAPAGMGVPSQTTVNRPPPQLQKEPTETKKKNDLLDFDVFSEFRTPTLMTSNAGTKPADQPDGASQSAMQNLYGMPVNPLPAASANDILAPSNTQNSTTNKENNASLLDISTPAQAPSPVIAPASKPTPQNVMAAPPQPTPTQPLMPASPPLVHQENYTVPLEALQPVSSPTPSLVYEKNGLKTLLHMAKDTRDTANSNVITTILSTISTSTSAVTDFSIQVAVPKVMRVKLQPATSTQLNAYNPILPPPSISQVMLIANPSKESIRLRFRVSYKLNGIAYNENSSIDQLPQVT</sequence>
<evidence type="ECO:0000259" key="11">
    <source>
        <dbReference type="PROSITE" id="PS50179"/>
    </source>
</evidence>
<keyword evidence="7" id="KW-0653">Protein transport</keyword>
<evidence type="ECO:0000259" key="12">
    <source>
        <dbReference type="PROSITE" id="PS50180"/>
    </source>
</evidence>
<dbReference type="InterPro" id="IPR008942">
    <property type="entry name" value="ENTH_VHS"/>
</dbReference>
<dbReference type="PANTHER" id="PTHR45905">
    <property type="entry name" value="GOLGI-LOCALIZED, GAMMA-ADAPTIN EAR CONTAINING, ARF BINDING PROTEIN"/>
    <property type="match status" value="1"/>
</dbReference>
<feature type="domain" description="GAE" evidence="12">
    <location>
        <begin position="593"/>
        <end position="715"/>
    </location>
</feature>
<comment type="similarity">
    <text evidence="3">Belongs to the GGA protein family.</text>
</comment>
<keyword evidence="4" id="KW-0813">Transport</keyword>
<evidence type="ECO:0000256" key="2">
    <source>
        <dbReference type="ARBA" id="ARBA00004220"/>
    </source>
</evidence>
<evidence type="ECO:0000256" key="8">
    <source>
        <dbReference type="ARBA" id="ARBA00023034"/>
    </source>
</evidence>
<accession>A0A7M6DMB4</accession>
<keyword evidence="8" id="KW-0333">Golgi apparatus</keyword>
<feature type="domain" description="VHS" evidence="11">
    <location>
        <begin position="15"/>
        <end position="145"/>
    </location>
</feature>
<dbReference type="PROSITE" id="PS50909">
    <property type="entry name" value="GAT"/>
    <property type="match status" value="1"/>
</dbReference>
<dbReference type="InterPro" id="IPR002014">
    <property type="entry name" value="VHS_dom"/>
</dbReference>
<dbReference type="Pfam" id="PF00790">
    <property type="entry name" value="VHS"/>
    <property type="match status" value="1"/>
</dbReference>
<dbReference type="GO" id="GO:0035091">
    <property type="term" value="F:phosphatidylinositol binding"/>
    <property type="evidence" value="ECO:0007669"/>
    <property type="project" value="InterPro"/>
</dbReference>
<dbReference type="InterPro" id="IPR038425">
    <property type="entry name" value="GAT_sf"/>
</dbReference>
<name>A0A7M6DMB4_9CNID</name>
<dbReference type="GO" id="GO:0006893">
    <property type="term" value="P:Golgi to plasma membrane transport"/>
    <property type="evidence" value="ECO:0007669"/>
    <property type="project" value="TreeGrafter"/>
</dbReference>
<dbReference type="PROSITE" id="PS50180">
    <property type="entry name" value="GAE"/>
    <property type="match status" value="1"/>
</dbReference>
<keyword evidence="5" id="KW-0967">Endosome</keyword>
<evidence type="ECO:0000256" key="3">
    <source>
        <dbReference type="ARBA" id="ARBA00008099"/>
    </source>
</evidence>
<evidence type="ECO:0000256" key="7">
    <source>
        <dbReference type="ARBA" id="ARBA00022927"/>
    </source>
</evidence>
<keyword evidence="6" id="KW-0832">Ubl conjugation</keyword>
<dbReference type="GO" id="GO:0034394">
    <property type="term" value="P:protein localization to cell surface"/>
    <property type="evidence" value="ECO:0007669"/>
    <property type="project" value="TreeGrafter"/>
</dbReference>
<dbReference type="Gene3D" id="1.20.58.160">
    <property type="match status" value="1"/>
</dbReference>
<dbReference type="RefSeq" id="XP_066917291.1">
    <property type="nucleotide sequence ID" value="XM_067061190.1"/>
</dbReference>
<protein>
    <recommendedName>
        <fullName evidence="16">ADP-ribosylation factor-binding protein GGA1</fullName>
    </recommendedName>
</protein>
<dbReference type="Pfam" id="PF02883">
    <property type="entry name" value="Alpha_adaptinC2"/>
    <property type="match status" value="1"/>
</dbReference>
<comment type="subcellular location">
    <subcellularLocation>
        <location evidence="2">Early endosome membrane</location>
        <topology evidence="2">Peripheral membrane protein</topology>
    </subcellularLocation>
    <subcellularLocation>
        <location evidence="1">Golgi apparatus</location>
        <location evidence="1">trans-Golgi network membrane</location>
        <topology evidence="1">Peripheral membrane protein</topology>
    </subcellularLocation>
</comment>
<dbReference type="Pfam" id="PF18308">
    <property type="entry name" value="GGA_N-GAT"/>
    <property type="match status" value="1"/>
</dbReference>
<feature type="domain" description="GAT" evidence="13">
    <location>
        <begin position="167"/>
        <end position="296"/>
    </location>
</feature>
<evidence type="ECO:0000256" key="10">
    <source>
        <dbReference type="SAM" id="MobiDB-lite"/>
    </source>
</evidence>
<evidence type="ECO:0000313" key="15">
    <source>
        <dbReference type="Proteomes" id="UP000594262"/>
    </source>
</evidence>
<dbReference type="SMART" id="SM00288">
    <property type="entry name" value="VHS"/>
    <property type="match status" value="1"/>
</dbReference>
<reference evidence="14" key="1">
    <citation type="submission" date="2021-01" db="UniProtKB">
        <authorList>
            <consortium name="EnsemblMetazoa"/>
        </authorList>
    </citation>
    <scope>IDENTIFICATION</scope>
</reference>
<dbReference type="Gene3D" id="1.20.5.170">
    <property type="match status" value="1"/>
</dbReference>
<dbReference type="PANTHER" id="PTHR45905:SF1">
    <property type="entry name" value="GOLGI-LOCALIZED, GAMMA-ADAPTIN EAR CONTAINING, ARF BINDING PROTEIN"/>
    <property type="match status" value="1"/>
</dbReference>
<dbReference type="Pfam" id="PF03127">
    <property type="entry name" value="GAT"/>
    <property type="match status" value="1"/>
</dbReference>
<proteinExistence type="inferred from homology"/>
<dbReference type="GO" id="GO:0031901">
    <property type="term" value="C:early endosome membrane"/>
    <property type="evidence" value="ECO:0007669"/>
    <property type="project" value="UniProtKB-SubCell"/>
</dbReference>
<evidence type="ECO:0000256" key="6">
    <source>
        <dbReference type="ARBA" id="ARBA00022843"/>
    </source>
</evidence>
<dbReference type="OrthoDB" id="447025at2759"/>
<dbReference type="Proteomes" id="UP000594262">
    <property type="component" value="Unplaced"/>
</dbReference>
<dbReference type="InterPro" id="IPR004152">
    <property type="entry name" value="GAT_dom"/>
</dbReference>
<dbReference type="SMART" id="SM00809">
    <property type="entry name" value="Alpha_adaptinC2"/>
    <property type="match status" value="1"/>
</dbReference>
<dbReference type="SUPFAM" id="SSF49348">
    <property type="entry name" value="Clathrin adaptor appendage domain"/>
    <property type="match status" value="1"/>
</dbReference>
<dbReference type="AlphaFoldDB" id="A0A7M6DMB4"/>
<dbReference type="InterPro" id="IPR013041">
    <property type="entry name" value="Clathrin_app_Ig-like_sf"/>
</dbReference>